<protein>
    <submittedName>
        <fullName evidence="11">Putative sugar ABC transporter, ATP binding protein</fullName>
    </submittedName>
</protein>
<reference evidence="11 12" key="1">
    <citation type="submission" date="2016-02" db="EMBL/GenBank/DDBJ databases">
        <authorList>
            <person name="Wen L."/>
            <person name="He K."/>
            <person name="Yang H."/>
        </authorList>
    </citation>
    <scope>NUCLEOTIDE SEQUENCE [LARGE SCALE GENOMIC DNA]</scope>
    <source>
        <strain evidence="11 12">DSM 22607</strain>
    </source>
</reference>
<keyword evidence="12" id="KW-1185">Reference proteome</keyword>
<keyword evidence="9" id="KW-0472">Membrane</keyword>
<dbReference type="Proteomes" id="UP000070366">
    <property type="component" value="Unassembled WGS sequence"/>
</dbReference>
<dbReference type="Pfam" id="PF00005">
    <property type="entry name" value="ABC_tran"/>
    <property type="match status" value="2"/>
</dbReference>
<dbReference type="PATRIC" id="fig|626937.4.peg.1019"/>
<evidence type="ECO:0000256" key="2">
    <source>
        <dbReference type="ARBA" id="ARBA00022448"/>
    </source>
</evidence>
<keyword evidence="8" id="KW-1278">Translocase</keyword>
<evidence type="ECO:0000256" key="9">
    <source>
        <dbReference type="ARBA" id="ARBA00023136"/>
    </source>
</evidence>
<evidence type="ECO:0000259" key="10">
    <source>
        <dbReference type="PROSITE" id="PS50893"/>
    </source>
</evidence>
<dbReference type="InterPro" id="IPR027417">
    <property type="entry name" value="P-loop_NTPase"/>
</dbReference>
<keyword evidence="3" id="KW-1003">Cell membrane</keyword>
<dbReference type="InterPro" id="IPR050107">
    <property type="entry name" value="ABC_carbohydrate_import_ATPase"/>
</dbReference>
<dbReference type="PANTHER" id="PTHR43790">
    <property type="entry name" value="CARBOHYDRATE TRANSPORT ATP-BINDING PROTEIN MG119-RELATED"/>
    <property type="match status" value="1"/>
</dbReference>
<dbReference type="InterPro" id="IPR017871">
    <property type="entry name" value="ABC_transporter-like_CS"/>
</dbReference>
<keyword evidence="6" id="KW-0547">Nucleotide-binding</keyword>
<dbReference type="PROSITE" id="PS00211">
    <property type="entry name" value="ABC_TRANSPORTER_1"/>
    <property type="match status" value="1"/>
</dbReference>
<dbReference type="EMBL" id="LSZW01000047">
    <property type="protein sequence ID" value="KXK66294.1"/>
    <property type="molecule type" value="Genomic_DNA"/>
</dbReference>
<dbReference type="STRING" id="626937.HMPREF3293_01031"/>
<keyword evidence="5" id="KW-0677">Repeat</keyword>
<evidence type="ECO:0000256" key="7">
    <source>
        <dbReference type="ARBA" id="ARBA00022840"/>
    </source>
</evidence>
<dbReference type="InterPro" id="IPR003439">
    <property type="entry name" value="ABC_transporter-like_ATP-bd"/>
</dbReference>
<dbReference type="GO" id="GO:0005524">
    <property type="term" value="F:ATP binding"/>
    <property type="evidence" value="ECO:0007669"/>
    <property type="project" value="UniProtKB-KW"/>
</dbReference>
<dbReference type="GO" id="GO:0016887">
    <property type="term" value="F:ATP hydrolysis activity"/>
    <property type="evidence" value="ECO:0007669"/>
    <property type="project" value="InterPro"/>
</dbReference>
<evidence type="ECO:0000256" key="5">
    <source>
        <dbReference type="ARBA" id="ARBA00022737"/>
    </source>
</evidence>
<dbReference type="InterPro" id="IPR003593">
    <property type="entry name" value="AAA+_ATPase"/>
</dbReference>
<keyword evidence="7" id="KW-0067">ATP-binding</keyword>
<dbReference type="SUPFAM" id="SSF52540">
    <property type="entry name" value="P-loop containing nucleoside triphosphate hydrolases"/>
    <property type="match status" value="2"/>
</dbReference>
<dbReference type="PROSITE" id="PS50893">
    <property type="entry name" value="ABC_TRANSPORTER_2"/>
    <property type="match status" value="2"/>
</dbReference>
<comment type="subcellular location">
    <subcellularLocation>
        <location evidence="1">Cell membrane</location>
        <topology evidence="1">Peripheral membrane protein</topology>
    </subcellularLocation>
</comment>
<evidence type="ECO:0000256" key="1">
    <source>
        <dbReference type="ARBA" id="ARBA00004202"/>
    </source>
</evidence>
<gene>
    <name evidence="11" type="ORF">HMPREF3293_01031</name>
</gene>
<evidence type="ECO:0000313" key="11">
    <source>
        <dbReference type="EMBL" id="KXK66294.1"/>
    </source>
</evidence>
<sequence length="504" mass="55249">MEREVKTTVDELRLDMRNIKKHFGGVKALDGVSFSVRPGEVHALVGENGAGKSTLMKVLSGAYQKDEGEIYIDGKPAQITSPKEAKELGVAVVYQEFMLAPDLTVAENIFIDRLSKGRSIINWKELRKSAQEELSKLGFSDISPAVKVGTLSVAHQQVVEICKCLTRNAKVLVLDEPTAVLTFSEIEKLFGIIERLKAENVSVIYISHRLEEIFRISDNITILKDGGYVGTMATKDVDKQRVINKMVGRPLSTMFPPRSARIGEVVLSVSGLSTAGFVRDISFEAHAGEVLGFSGLVGSGRTEIMKALFGIAKKQADKIVYLGKEVDFRHPQEAKDGGLGYLPEDRKKEGLLLNQSIKINTTMPIIKRITTKTGILKKKKEEEYVKNILADLATKYGGIEDNVSSLSGGNQQKVALAKWVGVGCKCIILDEPTRGVDVGAKIEIYNIINKLAEEGVAIIMISSEMPEIIGMCDRVIVMRQGMITGEVDKESLSEQELINYSMGG</sequence>
<evidence type="ECO:0000313" key="12">
    <source>
        <dbReference type="Proteomes" id="UP000070366"/>
    </source>
</evidence>
<feature type="domain" description="ABC transporter" evidence="10">
    <location>
        <begin position="14"/>
        <end position="250"/>
    </location>
</feature>
<evidence type="ECO:0000256" key="6">
    <source>
        <dbReference type="ARBA" id="ARBA00022741"/>
    </source>
</evidence>
<evidence type="ECO:0000256" key="4">
    <source>
        <dbReference type="ARBA" id="ARBA00022597"/>
    </source>
</evidence>
<organism evidence="11 12">
    <name type="scientific">Christensenella minuta</name>
    <dbReference type="NCBI Taxonomy" id="626937"/>
    <lineage>
        <taxon>Bacteria</taxon>
        <taxon>Bacillati</taxon>
        <taxon>Bacillota</taxon>
        <taxon>Clostridia</taxon>
        <taxon>Christensenellales</taxon>
        <taxon>Christensenellaceae</taxon>
        <taxon>Christensenella</taxon>
    </lineage>
</organism>
<dbReference type="Gene3D" id="3.40.50.300">
    <property type="entry name" value="P-loop containing nucleotide triphosphate hydrolases"/>
    <property type="match status" value="2"/>
</dbReference>
<dbReference type="PANTHER" id="PTHR43790:SF3">
    <property type="entry name" value="D-ALLOSE IMPORT ATP-BINDING PROTEIN ALSA-RELATED"/>
    <property type="match status" value="1"/>
</dbReference>
<dbReference type="CDD" id="cd03215">
    <property type="entry name" value="ABC_Carb_Monos_II"/>
    <property type="match status" value="1"/>
</dbReference>
<comment type="caution">
    <text evidence="11">The sequence shown here is derived from an EMBL/GenBank/DDBJ whole genome shotgun (WGS) entry which is preliminary data.</text>
</comment>
<dbReference type="FunFam" id="3.40.50.300:FF:000127">
    <property type="entry name" value="Ribose import ATP-binding protein RbsA"/>
    <property type="match status" value="1"/>
</dbReference>
<dbReference type="GO" id="GO:0005886">
    <property type="term" value="C:plasma membrane"/>
    <property type="evidence" value="ECO:0007669"/>
    <property type="project" value="UniProtKB-SubCell"/>
</dbReference>
<proteinExistence type="predicted"/>
<dbReference type="AlphaFoldDB" id="A0A136Q6R8"/>
<accession>A0A136Q6R8</accession>
<dbReference type="CDD" id="cd03216">
    <property type="entry name" value="ABC_Carb_Monos_I"/>
    <property type="match status" value="1"/>
</dbReference>
<dbReference type="SMART" id="SM00382">
    <property type="entry name" value="AAA"/>
    <property type="match status" value="2"/>
</dbReference>
<feature type="domain" description="ABC transporter" evidence="10">
    <location>
        <begin position="260"/>
        <end position="503"/>
    </location>
</feature>
<dbReference type="RefSeq" id="WP_242866596.1">
    <property type="nucleotide sequence ID" value="NZ_CABMOF010000003.1"/>
</dbReference>
<name>A0A136Q6R8_9FIRM</name>
<evidence type="ECO:0000256" key="3">
    <source>
        <dbReference type="ARBA" id="ARBA00022475"/>
    </source>
</evidence>
<evidence type="ECO:0000256" key="8">
    <source>
        <dbReference type="ARBA" id="ARBA00022967"/>
    </source>
</evidence>
<keyword evidence="4" id="KW-0762">Sugar transport</keyword>
<keyword evidence="2" id="KW-0813">Transport</keyword>